<dbReference type="PROSITE" id="PS51257">
    <property type="entry name" value="PROKAR_LIPOPROTEIN"/>
    <property type="match status" value="1"/>
</dbReference>
<dbReference type="RefSeq" id="WP_345013550.1">
    <property type="nucleotide sequence ID" value="NZ_BAABFC010000017.1"/>
</dbReference>
<dbReference type="EMBL" id="BAABFC010000017">
    <property type="protein sequence ID" value="GAA4501483.1"/>
    <property type="molecule type" value="Genomic_DNA"/>
</dbReference>
<evidence type="ECO:0000313" key="2">
    <source>
        <dbReference type="EMBL" id="GAA4501483.1"/>
    </source>
</evidence>
<evidence type="ECO:0000313" key="3">
    <source>
        <dbReference type="Proteomes" id="UP001501321"/>
    </source>
</evidence>
<gene>
    <name evidence="2" type="ORF">GCM10023095_24710</name>
</gene>
<feature type="signal peptide" evidence="1">
    <location>
        <begin position="1"/>
        <end position="20"/>
    </location>
</feature>
<keyword evidence="3" id="KW-1185">Reference proteome</keyword>
<name>A0ABP8QGS0_9GAMM</name>
<proteinExistence type="predicted"/>
<sequence>MRNALCFAALALVGCGVAQAATPVQLSLPGINLPAAEQVTGVRLDLLYGKTQQVKGLDLPLFALSDTNSFTGLQLGLGLGAGRVRNQFKGVAFTLFNWHEGQDVGGNVGFVNYTRSVSGVNLGGIANVTGDVYGINAAGLVNYTGNVRGLNLAALNVSRGKALASVGFVNYADSATFQLGFFNATQHLDGIQIGLGNYAPNGILPVMPLVNFSKSL</sequence>
<comment type="caution">
    <text evidence="2">The sequence shown here is derived from an EMBL/GenBank/DDBJ whole genome shotgun (WGS) entry which is preliminary data.</text>
</comment>
<organism evidence="2 3">
    <name type="scientific">Pseudaeromonas paramecii</name>
    <dbReference type="NCBI Taxonomy" id="2138166"/>
    <lineage>
        <taxon>Bacteria</taxon>
        <taxon>Pseudomonadati</taxon>
        <taxon>Pseudomonadota</taxon>
        <taxon>Gammaproteobacteria</taxon>
        <taxon>Aeromonadales</taxon>
        <taxon>Aeromonadaceae</taxon>
        <taxon>Pseudaeromonas</taxon>
    </lineage>
</organism>
<accession>A0ABP8QGS0</accession>
<feature type="chain" id="PRO_5046731482" description="PhaC PHA synthase" evidence="1">
    <location>
        <begin position="21"/>
        <end position="216"/>
    </location>
</feature>
<protein>
    <recommendedName>
        <fullName evidence="4">PhaC PHA synthase</fullName>
    </recommendedName>
</protein>
<keyword evidence="1" id="KW-0732">Signal</keyword>
<evidence type="ECO:0008006" key="4">
    <source>
        <dbReference type="Google" id="ProtNLM"/>
    </source>
</evidence>
<evidence type="ECO:0000256" key="1">
    <source>
        <dbReference type="SAM" id="SignalP"/>
    </source>
</evidence>
<reference evidence="3" key="1">
    <citation type="journal article" date="2019" name="Int. J. Syst. Evol. Microbiol.">
        <title>The Global Catalogue of Microorganisms (GCM) 10K type strain sequencing project: providing services to taxonomists for standard genome sequencing and annotation.</title>
        <authorList>
            <consortium name="The Broad Institute Genomics Platform"/>
            <consortium name="The Broad Institute Genome Sequencing Center for Infectious Disease"/>
            <person name="Wu L."/>
            <person name="Ma J."/>
        </authorList>
    </citation>
    <scope>NUCLEOTIDE SEQUENCE [LARGE SCALE GENOMIC DNA]</scope>
    <source>
        <strain evidence="3">JCM 32226</strain>
    </source>
</reference>
<dbReference type="Proteomes" id="UP001501321">
    <property type="component" value="Unassembled WGS sequence"/>
</dbReference>